<dbReference type="OrthoDB" id="677051at2"/>
<gene>
    <name evidence="1" type="ORF">FEM21_04820</name>
</gene>
<keyword evidence="2" id="KW-1185">Reference proteome</keyword>
<dbReference type="Pfam" id="PF11009">
    <property type="entry name" value="BrxC"/>
    <property type="match status" value="1"/>
</dbReference>
<sequence>MSFFKNIFGGDEETPKQQESKMNWELLTDVDQLGEIIFNSNEKPAVIFKHSTRCSVSRMALRQFENEFNLEEEVTPYFLDLLNYREISNEIANRFNVHHESPQIVVIKDGKAVYDASHSDIDAVGLKDKL</sequence>
<dbReference type="eggNOG" id="COG3118">
    <property type="taxonomic scope" value="Bacteria"/>
</dbReference>
<proteinExistence type="predicted"/>
<evidence type="ECO:0000313" key="1">
    <source>
        <dbReference type="EMBL" id="KDN56463.1"/>
    </source>
</evidence>
<dbReference type="EMBL" id="JNCA01000003">
    <property type="protein sequence ID" value="KDN56463.1"/>
    <property type="molecule type" value="Genomic_DNA"/>
</dbReference>
<dbReference type="STRING" id="1492738.FEM21_04820"/>
<dbReference type="InterPro" id="IPR022551">
    <property type="entry name" value="BrxC"/>
</dbReference>
<dbReference type="Proteomes" id="UP000027064">
    <property type="component" value="Unassembled WGS sequence"/>
</dbReference>
<name>A0A066WV51_9FLAO</name>
<dbReference type="SUPFAM" id="SSF52833">
    <property type="entry name" value="Thioredoxin-like"/>
    <property type="match status" value="1"/>
</dbReference>
<dbReference type="Gene3D" id="3.40.30.10">
    <property type="entry name" value="Glutaredoxin"/>
    <property type="match status" value="1"/>
</dbReference>
<protein>
    <submittedName>
        <fullName evidence="1">Bacillithiol system protein YtxJ</fullName>
    </submittedName>
</protein>
<dbReference type="InterPro" id="IPR036249">
    <property type="entry name" value="Thioredoxin-like_sf"/>
</dbReference>
<reference evidence="1 2" key="1">
    <citation type="submission" date="2014-05" db="EMBL/GenBank/DDBJ databases">
        <title>Genome Sequence of Flavobacterium sp. EM1321.</title>
        <authorList>
            <person name="Shin S.-K."/>
            <person name="Yi H."/>
        </authorList>
    </citation>
    <scope>NUCLEOTIDE SEQUENCE [LARGE SCALE GENOMIC DNA]</scope>
    <source>
        <strain evidence="1 2">EM1321</strain>
    </source>
</reference>
<dbReference type="PATRIC" id="fig|1492738.3.peg.477"/>
<dbReference type="NCBIfam" id="TIGR04019">
    <property type="entry name" value="B_thiol_YtxJ"/>
    <property type="match status" value="1"/>
</dbReference>
<organism evidence="1 2">
    <name type="scientific">Flavobacterium seoulense</name>
    <dbReference type="NCBI Taxonomy" id="1492738"/>
    <lineage>
        <taxon>Bacteria</taxon>
        <taxon>Pseudomonadati</taxon>
        <taxon>Bacteroidota</taxon>
        <taxon>Flavobacteriia</taxon>
        <taxon>Flavobacteriales</taxon>
        <taxon>Flavobacteriaceae</taxon>
        <taxon>Flavobacterium</taxon>
    </lineage>
</organism>
<accession>A0A066WV51</accession>
<comment type="caution">
    <text evidence="1">The sequence shown here is derived from an EMBL/GenBank/DDBJ whole genome shotgun (WGS) entry which is preliminary data.</text>
</comment>
<dbReference type="AlphaFoldDB" id="A0A066WV51"/>
<dbReference type="RefSeq" id="WP_035657342.1">
    <property type="nucleotide sequence ID" value="NZ_JNCA01000003.1"/>
</dbReference>
<evidence type="ECO:0000313" key="2">
    <source>
        <dbReference type="Proteomes" id="UP000027064"/>
    </source>
</evidence>